<keyword evidence="3" id="KW-1003">Cell membrane</keyword>
<evidence type="ECO:0000256" key="5">
    <source>
        <dbReference type="ARBA" id="ARBA00022692"/>
    </source>
</evidence>
<dbReference type="Pfam" id="PF00528">
    <property type="entry name" value="BPD_transp_1"/>
    <property type="match status" value="1"/>
</dbReference>
<organism evidence="14 15">
    <name type="scientific">Microlunatus panaciterrae</name>
    <dbReference type="NCBI Taxonomy" id="400768"/>
    <lineage>
        <taxon>Bacteria</taxon>
        <taxon>Bacillati</taxon>
        <taxon>Actinomycetota</taxon>
        <taxon>Actinomycetes</taxon>
        <taxon>Propionibacteriales</taxon>
        <taxon>Propionibacteriaceae</taxon>
        <taxon>Microlunatus</taxon>
    </lineage>
</organism>
<feature type="transmembrane region" description="Helical" evidence="12">
    <location>
        <begin position="149"/>
        <end position="168"/>
    </location>
</feature>
<protein>
    <recommendedName>
        <fullName evidence="11">Oligopeptide transport system permease protein OppC</fullName>
    </recommendedName>
</protein>
<keyword evidence="5 12" id="KW-0812">Transmembrane</keyword>
<dbReference type="SUPFAM" id="SSF161098">
    <property type="entry name" value="MetI-like"/>
    <property type="match status" value="1"/>
</dbReference>
<dbReference type="RefSeq" id="WP_204916691.1">
    <property type="nucleotide sequence ID" value="NZ_BAAAQP010000011.1"/>
</dbReference>
<sequence>MSDQVIHPSRTDLDIIENANEPGPSAPIGTVQPTTKRLTRSQLIFRRFLRNKTAVVGLIVYLVLILMAIFGPLISPWHFDDVDRTAYLKPPSPEHWFGTTQSGRDVLALTMRGLRKSLLIGLLVAGISTTIAATVGSFAAYFGGWFERIALWFIDLLLVIPSFLIIAIVTTGGPKGPHSWLLLVVMLAGFSWFLSARVVRSLTMSVKEREYVLAARFMGLSAPKIVFRHIVPNISSLLIIDATLGVGGAVLAEASLSFFGFGVQAPDTSLGTLISEGQRMATTFPWIFLCPAAVLVVMVLAINAVGDGLRDALDPNSNSGGKAA</sequence>
<dbReference type="InterPro" id="IPR035906">
    <property type="entry name" value="MetI-like_sf"/>
</dbReference>
<evidence type="ECO:0000256" key="10">
    <source>
        <dbReference type="ARBA" id="ARBA00024202"/>
    </source>
</evidence>
<keyword evidence="4" id="KW-0997">Cell inner membrane</keyword>
<dbReference type="InterPro" id="IPR000515">
    <property type="entry name" value="MetI-like"/>
</dbReference>
<dbReference type="Gene3D" id="1.10.3720.10">
    <property type="entry name" value="MetI-like"/>
    <property type="match status" value="1"/>
</dbReference>
<accession>A0ABS2RIQ2</accession>
<keyword evidence="6" id="KW-0571">Peptide transport</keyword>
<evidence type="ECO:0000256" key="8">
    <source>
        <dbReference type="ARBA" id="ARBA00022989"/>
    </source>
</evidence>
<dbReference type="InterPro" id="IPR025966">
    <property type="entry name" value="OppC_N"/>
</dbReference>
<dbReference type="CDD" id="cd06261">
    <property type="entry name" value="TM_PBP2"/>
    <property type="match status" value="1"/>
</dbReference>
<evidence type="ECO:0000256" key="12">
    <source>
        <dbReference type="RuleBase" id="RU363032"/>
    </source>
</evidence>
<dbReference type="PANTHER" id="PTHR43386:SF2">
    <property type="entry name" value="OLIGOPEPTIDE TRANSPORT SYSTEM PERMEASE PROTEIN OPPC"/>
    <property type="match status" value="1"/>
</dbReference>
<evidence type="ECO:0000256" key="6">
    <source>
        <dbReference type="ARBA" id="ARBA00022856"/>
    </source>
</evidence>
<evidence type="ECO:0000256" key="11">
    <source>
        <dbReference type="ARBA" id="ARBA00072251"/>
    </source>
</evidence>
<evidence type="ECO:0000256" key="7">
    <source>
        <dbReference type="ARBA" id="ARBA00022927"/>
    </source>
</evidence>
<name>A0ABS2RIQ2_9ACTN</name>
<gene>
    <name evidence="14" type="ORF">JOE57_001012</name>
</gene>
<keyword evidence="7" id="KW-0653">Protein transport</keyword>
<feature type="transmembrane region" description="Helical" evidence="12">
    <location>
        <begin position="284"/>
        <end position="305"/>
    </location>
</feature>
<feature type="transmembrane region" description="Helical" evidence="12">
    <location>
        <begin position="118"/>
        <end position="142"/>
    </location>
</feature>
<dbReference type="Pfam" id="PF12911">
    <property type="entry name" value="OppC_N"/>
    <property type="match status" value="1"/>
</dbReference>
<keyword evidence="2 12" id="KW-0813">Transport</keyword>
<dbReference type="EMBL" id="JAFBCF010000001">
    <property type="protein sequence ID" value="MBM7798091.1"/>
    <property type="molecule type" value="Genomic_DNA"/>
</dbReference>
<dbReference type="InterPro" id="IPR050366">
    <property type="entry name" value="BP-dependent_transpt_permease"/>
</dbReference>
<keyword evidence="15" id="KW-1185">Reference proteome</keyword>
<proteinExistence type="inferred from homology"/>
<dbReference type="PROSITE" id="PS50928">
    <property type="entry name" value="ABC_TM1"/>
    <property type="match status" value="1"/>
</dbReference>
<feature type="transmembrane region" description="Helical" evidence="12">
    <location>
        <begin position="180"/>
        <end position="199"/>
    </location>
</feature>
<evidence type="ECO:0000259" key="13">
    <source>
        <dbReference type="PROSITE" id="PS50928"/>
    </source>
</evidence>
<comment type="similarity">
    <text evidence="10">Belongs to the binding-protein-dependent transport system permease family. OppBC subfamily.</text>
</comment>
<evidence type="ECO:0000256" key="2">
    <source>
        <dbReference type="ARBA" id="ARBA00022448"/>
    </source>
</evidence>
<comment type="caution">
    <text evidence="14">The sequence shown here is derived from an EMBL/GenBank/DDBJ whole genome shotgun (WGS) entry which is preliminary data.</text>
</comment>
<feature type="transmembrane region" description="Helical" evidence="12">
    <location>
        <begin position="54"/>
        <end position="74"/>
    </location>
</feature>
<keyword evidence="9 12" id="KW-0472">Membrane</keyword>
<keyword evidence="8 12" id="KW-1133">Transmembrane helix</keyword>
<evidence type="ECO:0000256" key="3">
    <source>
        <dbReference type="ARBA" id="ARBA00022475"/>
    </source>
</evidence>
<dbReference type="Proteomes" id="UP000704762">
    <property type="component" value="Unassembled WGS sequence"/>
</dbReference>
<evidence type="ECO:0000256" key="9">
    <source>
        <dbReference type="ARBA" id="ARBA00023136"/>
    </source>
</evidence>
<dbReference type="PANTHER" id="PTHR43386">
    <property type="entry name" value="OLIGOPEPTIDE TRANSPORT SYSTEM PERMEASE PROTEIN APPC"/>
    <property type="match status" value="1"/>
</dbReference>
<comment type="subcellular location">
    <subcellularLocation>
        <location evidence="1">Cell inner membrane</location>
        <topology evidence="1">Multi-pass membrane protein</topology>
    </subcellularLocation>
    <subcellularLocation>
        <location evidence="12">Cell membrane</location>
        <topology evidence="12">Multi-pass membrane protein</topology>
    </subcellularLocation>
</comment>
<feature type="domain" description="ABC transmembrane type-1" evidence="13">
    <location>
        <begin position="114"/>
        <end position="306"/>
    </location>
</feature>
<evidence type="ECO:0000313" key="14">
    <source>
        <dbReference type="EMBL" id="MBM7798091.1"/>
    </source>
</evidence>
<evidence type="ECO:0000256" key="1">
    <source>
        <dbReference type="ARBA" id="ARBA00004429"/>
    </source>
</evidence>
<evidence type="ECO:0000256" key="4">
    <source>
        <dbReference type="ARBA" id="ARBA00022519"/>
    </source>
</evidence>
<evidence type="ECO:0000313" key="15">
    <source>
        <dbReference type="Proteomes" id="UP000704762"/>
    </source>
</evidence>
<reference evidence="14 15" key="1">
    <citation type="submission" date="2021-01" db="EMBL/GenBank/DDBJ databases">
        <title>Sequencing the genomes of 1000 actinobacteria strains.</title>
        <authorList>
            <person name="Klenk H.-P."/>
        </authorList>
    </citation>
    <scope>NUCLEOTIDE SEQUENCE [LARGE SCALE GENOMIC DNA]</scope>
    <source>
        <strain evidence="14 15">DSM 18662</strain>
    </source>
</reference>